<accession>A0A165J5N3</accession>
<dbReference type="AlphaFoldDB" id="A0A165J5N3"/>
<name>A0A165J5N3_9BASI</name>
<dbReference type="EMBL" id="KV423923">
    <property type="protein sequence ID" value="KZT61405.1"/>
    <property type="molecule type" value="Genomic_DNA"/>
</dbReference>
<reference evidence="1 2" key="1">
    <citation type="journal article" date="2016" name="Mol. Biol. Evol.">
        <title>Comparative Genomics of Early-Diverging Mushroom-Forming Fungi Provides Insights into the Origins of Lignocellulose Decay Capabilities.</title>
        <authorList>
            <person name="Nagy L.G."/>
            <person name="Riley R."/>
            <person name="Tritt A."/>
            <person name="Adam C."/>
            <person name="Daum C."/>
            <person name="Floudas D."/>
            <person name="Sun H."/>
            <person name="Yadav J.S."/>
            <person name="Pangilinan J."/>
            <person name="Larsson K.H."/>
            <person name="Matsuura K."/>
            <person name="Barry K."/>
            <person name="Labutti K."/>
            <person name="Kuo R."/>
            <person name="Ohm R.A."/>
            <person name="Bhattacharya S.S."/>
            <person name="Shirouzu T."/>
            <person name="Yoshinaga Y."/>
            <person name="Martin F.M."/>
            <person name="Grigoriev I.V."/>
            <person name="Hibbett D.S."/>
        </authorList>
    </citation>
    <scope>NUCLEOTIDE SEQUENCE [LARGE SCALE GENOMIC DNA]</scope>
    <source>
        <strain evidence="1 2">HHB12733</strain>
    </source>
</reference>
<evidence type="ECO:0000313" key="2">
    <source>
        <dbReference type="Proteomes" id="UP000076842"/>
    </source>
</evidence>
<proteinExistence type="predicted"/>
<organism evidence="1 2">
    <name type="scientific">Calocera cornea HHB12733</name>
    <dbReference type="NCBI Taxonomy" id="1353952"/>
    <lineage>
        <taxon>Eukaryota</taxon>
        <taxon>Fungi</taxon>
        <taxon>Dikarya</taxon>
        <taxon>Basidiomycota</taxon>
        <taxon>Agaricomycotina</taxon>
        <taxon>Dacrymycetes</taxon>
        <taxon>Dacrymycetales</taxon>
        <taxon>Dacrymycetaceae</taxon>
        <taxon>Calocera</taxon>
    </lineage>
</organism>
<protein>
    <submittedName>
        <fullName evidence="1">Uncharacterized protein</fullName>
    </submittedName>
</protein>
<sequence length="152" mass="15998">MMLRFVVEAISLSVLASPFLTIAHLIYLCTCLCSAESIWRRGGTAFPPAEVGWSDWMAKLREAGQGITKRGWRILMGWDGMVRAGHDGRGGCQARSVHSASAGNAVGALNSCINHTAAKVPPAGGGCMLTRSASALCPLALPRVFASVRVDG</sequence>
<dbReference type="Proteomes" id="UP000076842">
    <property type="component" value="Unassembled WGS sequence"/>
</dbReference>
<evidence type="ECO:0000313" key="1">
    <source>
        <dbReference type="EMBL" id="KZT61405.1"/>
    </source>
</evidence>
<gene>
    <name evidence="1" type="ORF">CALCODRAFT_9344</name>
</gene>
<keyword evidence="2" id="KW-1185">Reference proteome</keyword>
<dbReference type="InParanoid" id="A0A165J5N3"/>